<dbReference type="Pfam" id="PF22505">
    <property type="entry name" value="RNase_J_b_CASP"/>
    <property type="match status" value="1"/>
</dbReference>
<feature type="domain" description="Metallo-beta-lactamase" evidence="6">
    <location>
        <begin position="138"/>
        <end position="326"/>
    </location>
</feature>
<sequence length="676" mass="76055">MSNEEKSRSNIGADSKNIRRNNNRGYHKPGANKINNASNIASQHKITKDIPKVPLDQYEDKLLGGISLGVNKNNQPKPGFQIRPRSAGPKKPLSVNQNIAPRQFQSTSTKSKIQTPVISRSNEDVLKIIPIGGCEEVGRNMTVFEYRGDIIILDMGIQFPEEDMPGIDYIIPNPDYLKGREKDIKGVILSHGHLDHIGATPILLEKLGYPPVVGMNMTLAMVKHRLEDYKKDSFKNLKTIVINKITDQIKLGSFAVSFFQIEHSIMDAVGVVLKTPNGTVIHPGDWTMERDKNNIPLVDYSHLASLPSPRILMLESLGSINFKPSTNSEEMKKNLHQIIAEANGRLIIGTFSSQIERIGWIIAMVEELGKKVALDGYSMKMNVEIAQKLGYIKSAKGVIIKTEQIADYPDNKVVVLCTGAQGESNAVLSRIIDGSHRSIKLRKNDTVVLSSSIIPGNERTIQRLKDNLYRQCDNVIHGNLMDIHISGHGNRDDILHFLKTVKPDYYIPVYANHYMLKEAEKLAINDGFRRDRIFVPNNGTIMEFDKKGGRISNKKAITDYVFVDGLGVSDSHNIILRDRQMMAEDGMLVIIATISRKTGELVHNPDLISRGFVYMKENKKLIEMTRQKAKKLLKDHNPKTSPDEQIIREKLRNEIGKFLFQKTEKRPMILPVIIEV</sequence>
<protein>
    <recommendedName>
        <fullName evidence="6">Metallo-beta-lactamase domain-containing protein</fullName>
    </recommendedName>
</protein>
<evidence type="ECO:0000256" key="4">
    <source>
        <dbReference type="ARBA" id="ARBA00022884"/>
    </source>
</evidence>
<keyword evidence="1" id="KW-0963">Cytoplasm</keyword>
<reference evidence="8" key="1">
    <citation type="submission" date="2017-09" db="EMBL/GenBank/DDBJ databases">
        <title>Depth-based differentiation of microbial function through sediment-hosted aquifers and enrichment of novel symbionts in the deep terrestrial subsurface.</title>
        <authorList>
            <person name="Probst A.J."/>
            <person name="Ladd B."/>
            <person name="Jarett J.K."/>
            <person name="Geller-Mcgrath D.E."/>
            <person name="Sieber C.M.K."/>
            <person name="Emerson J.B."/>
            <person name="Anantharaman K."/>
            <person name="Thomas B.C."/>
            <person name="Malmstrom R."/>
            <person name="Stieglmeier M."/>
            <person name="Klingl A."/>
            <person name="Woyke T."/>
            <person name="Ryan C.M."/>
            <person name="Banfield J.F."/>
        </authorList>
    </citation>
    <scope>NUCLEOTIDE SEQUENCE [LARGE SCALE GENOMIC DNA]</scope>
</reference>
<feature type="region of interest" description="Disordered" evidence="5">
    <location>
        <begin position="1"/>
        <end position="39"/>
    </location>
</feature>
<dbReference type="InterPro" id="IPR041636">
    <property type="entry name" value="RNase_J_C"/>
</dbReference>
<dbReference type="Gene3D" id="3.10.20.580">
    <property type="match status" value="1"/>
</dbReference>
<dbReference type="CDD" id="cd07714">
    <property type="entry name" value="RNaseJ_MBL-fold"/>
    <property type="match status" value="1"/>
</dbReference>
<dbReference type="GO" id="GO:0046872">
    <property type="term" value="F:metal ion binding"/>
    <property type="evidence" value="ECO:0007669"/>
    <property type="project" value="InterPro"/>
</dbReference>
<evidence type="ECO:0000313" key="8">
    <source>
        <dbReference type="Proteomes" id="UP000229056"/>
    </source>
</evidence>
<evidence type="ECO:0000259" key="6">
    <source>
        <dbReference type="SMART" id="SM00849"/>
    </source>
</evidence>
<dbReference type="InterPro" id="IPR042173">
    <property type="entry name" value="RNase_J_2"/>
</dbReference>
<dbReference type="InterPro" id="IPR001279">
    <property type="entry name" value="Metallo-B-lactamas"/>
</dbReference>
<dbReference type="Proteomes" id="UP000229056">
    <property type="component" value="Unassembled WGS sequence"/>
</dbReference>
<dbReference type="PANTHER" id="PTHR43694">
    <property type="entry name" value="RIBONUCLEASE J"/>
    <property type="match status" value="1"/>
</dbReference>
<dbReference type="GO" id="GO:0003723">
    <property type="term" value="F:RNA binding"/>
    <property type="evidence" value="ECO:0007669"/>
    <property type="project" value="UniProtKB-KW"/>
</dbReference>
<evidence type="ECO:0000256" key="2">
    <source>
        <dbReference type="ARBA" id="ARBA00022722"/>
    </source>
</evidence>
<evidence type="ECO:0000256" key="5">
    <source>
        <dbReference type="SAM" id="MobiDB-lite"/>
    </source>
</evidence>
<evidence type="ECO:0000256" key="1">
    <source>
        <dbReference type="ARBA" id="ARBA00022490"/>
    </source>
</evidence>
<keyword evidence="3" id="KW-0378">Hydrolase</keyword>
<feature type="region of interest" description="Disordered" evidence="5">
    <location>
        <begin position="68"/>
        <end position="93"/>
    </location>
</feature>
<dbReference type="Pfam" id="PF00753">
    <property type="entry name" value="Lactamase_B"/>
    <property type="match status" value="1"/>
</dbReference>
<dbReference type="Pfam" id="PF17770">
    <property type="entry name" value="RNase_J_C"/>
    <property type="match status" value="1"/>
</dbReference>
<dbReference type="SUPFAM" id="SSF56281">
    <property type="entry name" value="Metallo-hydrolase/oxidoreductase"/>
    <property type="match status" value="1"/>
</dbReference>
<dbReference type="InterPro" id="IPR004613">
    <property type="entry name" value="RNase_J"/>
</dbReference>
<accession>A0A2H0W6N3</accession>
<keyword evidence="3" id="KW-0269">Exonuclease</keyword>
<comment type="caution">
    <text evidence="7">The sequence shown here is derived from an EMBL/GenBank/DDBJ whole genome shotgun (WGS) entry which is preliminary data.</text>
</comment>
<dbReference type="NCBIfam" id="TIGR00649">
    <property type="entry name" value="MG423"/>
    <property type="match status" value="1"/>
</dbReference>
<dbReference type="AlphaFoldDB" id="A0A2H0W6N3"/>
<dbReference type="InterPro" id="IPR055132">
    <property type="entry name" value="RNase_J_b_CASP"/>
</dbReference>
<dbReference type="Gene3D" id="3.60.15.10">
    <property type="entry name" value="Ribonuclease Z/Hydroxyacylglutathione hydrolase-like"/>
    <property type="match status" value="1"/>
</dbReference>
<keyword evidence="2" id="KW-0540">Nuclease</keyword>
<dbReference type="Gene3D" id="3.40.50.10710">
    <property type="entry name" value="Metallo-hydrolase/oxidoreductase"/>
    <property type="match status" value="1"/>
</dbReference>
<name>A0A2H0W6N3_9BACT</name>
<keyword evidence="4" id="KW-0694">RNA-binding</keyword>
<evidence type="ECO:0000256" key="3">
    <source>
        <dbReference type="ARBA" id="ARBA00022839"/>
    </source>
</evidence>
<evidence type="ECO:0000313" key="7">
    <source>
        <dbReference type="EMBL" id="PIS06300.1"/>
    </source>
</evidence>
<dbReference type="InterPro" id="IPR036866">
    <property type="entry name" value="RibonucZ/Hydroxyglut_hydro"/>
</dbReference>
<dbReference type="PANTHER" id="PTHR43694:SF1">
    <property type="entry name" value="RIBONUCLEASE J"/>
    <property type="match status" value="1"/>
</dbReference>
<dbReference type="GO" id="GO:0004527">
    <property type="term" value="F:exonuclease activity"/>
    <property type="evidence" value="ECO:0007669"/>
    <property type="project" value="UniProtKB-KW"/>
</dbReference>
<proteinExistence type="predicted"/>
<feature type="compositionally biased region" description="Basic residues" evidence="5">
    <location>
        <begin position="18"/>
        <end position="27"/>
    </location>
</feature>
<dbReference type="EMBL" id="PEZY01000005">
    <property type="protein sequence ID" value="PIS06300.1"/>
    <property type="molecule type" value="Genomic_DNA"/>
</dbReference>
<organism evidence="7 8">
    <name type="scientific">Candidatus Buchananbacteria bacterium CG10_big_fil_rev_8_21_14_0_10_33_19</name>
    <dbReference type="NCBI Taxonomy" id="1974525"/>
    <lineage>
        <taxon>Bacteria</taxon>
        <taxon>Candidatus Buchananiibacteriota</taxon>
    </lineage>
</organism>
<dbReference type="SMART" id="SM00849">
    <property type="entry name" value="Lactamase_B"/>
    <property type="match status" value="1"/>
</dbReference>
<gene>
    <name evidence="7" type="ORF">COT80_01890</name>
</gene>